<evidence type="ECO:0000256" key="5">
    <source>
        <dbReference type="ARBA" id="ARBA00004692"/>
    </source>
</evidence>
<dbReference type="UniPathway" id="UPA00148">
    <property type="reaction ID" value="UER00236"/>
</dbReference>
<dbReference type="CDD" id="cd00544">
    <property type="entry name" value="CobU"/>
    <property type="match status" value="1"/>
</dbReference>
<reference evidence="17 18" key="1">
    <citation type="submission" date="2020-03" db="EMBL/GenBank/DDBJ databases">
        <authorList>
            <consortium name="Genoscope - CEA"/>
            <person name="William W."/>
        </authorList>
    </citation>
    <scope>NUCLEOTIDE SEQUENCE [LARGE SCALE GENOMIC DNA]</scope>
    <source>
        <strain evidence="18">DSM 16959</strain>
    </source>
</reference>
<comment type="function">
    <text evidence="4 14">Catalyzes ATP-dependent phosphorylation of adenosylcobinamide and addition of GMP to adenosylcobinamide phosphate.</text>
</comment>
<evidence type="ECO:0000256" key="10">
    <source>
        <dbReference type="ARBA" id="ARBA00022741"/>
    </source>
</evidence>
<dbReference type="GO" id="GO:0043752">
    <property type="term" value="F:adenosylcobinamide kinase activity"/>
    <property type="evidence" value="ECO:0007669"/>
    <property type="project" value="UniProtKB-EC"/>
</dbReference>
<accession>A0A6S6XY09</accession>
<comment type="catalytic activity">
    <reaction evidence="1 14">
        <text>adenosylcob(III)inamide + ATP = adenosylcob(III)inamide phosphate + ADP + H(+)</text>
        <dbReference type="Rhea" id="RHEA:15769"/>
        <dbReference type="ChEBI" id="CHEBI:2480"/>
        <dbReference type="ChEBI" id="CHEBI:15378"/>
        <dbReference type="ChEBI" id="CHEBI:30616"/>
        <dbReference type="ChEBI" id="CHEBI:58502"/>
        <dbReference type="ChEBI" id="CHEBI:456216"/>
        <dbReference type="EC" id="2.7.1.156"/>
    </reaction>
</comment>
<comment type="catalytic activity">
    <reaction evidence="3">
        <text>adenosylcob(III)inamide + GTP = adenosylcob(III)inamide phosphate + GDP + H(+)</text>
        <dbReference type="Rhea" id="RHEA:15765"/>
        <dbReference type="ChEBI" id="CHEBI:2480"/>
        <dbReference type="ChEBI" id="CHEBI:15378"/>
        <dbReference type="ChEBI" id="CHEBI:37565"/>
        <dbReference type="ChEBI" id="CHEBI:58189"/>
        <dbReference type="ChEBI" id="CHEBI:58502"/>
        <dbReference type="EC" id="2.7.1.156"/>
    </reaction>
</comment>
<comment type="pathway">
    <text evidence="6 14">Cofactor biosynthesis; adenosylcobalamin biosynthesis; adenosylcobalamin from cob(II)yrinate a,c-diamide: step 5/7.</text>
</comment>
<evidence type="ECO:0000256" key="4">
    <source>
        <dbReference type="ARBA" id="ARBA00003889"/>
    </source>
</evidence>
<dbReference type="GO" id="GO:0005525">
    <property type="term" value="F:GTP binding"/>
    <property type="evidence" value="ECO:0007669"/>
    <property type="project" value="UniProtKB-UniRule"/>
</dbReference>
<feature type="binding site" evidence="16">
    <location>
        <begin position="13"/>
        <end position="20"/>
    </location>
    <ligand>
        <name>GTP</name>
        <dbReference type="ChEBI" id="CHEBI:37565"/>
    </ligand>
</feature>
<feature type="active site" description="GMP-histidine intermediate" evidence="15">
    <location>
        <position position="55"/>
    </location>
</feature>
<dbReference type="PANTHER" id="PTHR34848">
    <property type="match status" value="1"/>
</dbReference>
<evidence type="ECO:0000313" key="17">
    <source>
        <dbReference type="EMBL" id="CAB1367749.1"/>
    </source>
</evidence>
<keyword evidence="18" id="KW-1185">Reference proteome</keyword>
<dbReference type="SUPFAM" id="SSF52540">
    <property type="entry name" value="P-loop containing nucleoside triphosphate hydrolases"/>
    <property type="match status" value="1"/>
</dbReference>
<evidence type="ECO:0000313" key="18">
    <source>
        <dbReference type="Proteomes" id="UP000515733"/>
    </source>
</evidence>
<feature type="binding site" evidence="16">
    <location>
        <begin position="56"/>
        <end position="59"/>
    </location>
    <ligand>
        <name>GTP</name>
        <dbReference type="ChEBI" id="CHEBI:37565"/>
    </ligand>
</feature>
<keyword evidence="11 14" id="KW-0418">Kinase</keyword>
<organism evidence="17 18">
    <name type="scientific">Denitratisoma oestradiolicum</name>
    <dbReference type="NCBI Taxonomy" id="311182"/>
    <lineage>
        <taxon>Bacteria</taxon>
        <taxon>Pseudomonadati</taxon>
        <taxon>Pseudomonadota</taxon>
        <taxon>Betaproteobacteria</taxon>
        <taxon>Nitrosomonadales</taxon>
        <taxon>Sterolibacteriaceae</taxon>
        <taxon>Denitratisoma</taxon>
    </lineage>
</organism>
<dbReference type="EC" id="2.7.1.156" evidence="14"/>
<evidence type="ECO:0000256" key="15">
    <source>
        <dbReference type="PIRSR" id="PIRSR006135-1"/>
    </source>
</evidence>
<dbReference type="GO" id="GO:0008820">
    <property type="term" value="F:cobinamide phosphate guanylyltransferase activity"/>
    <property type="evidence" value="ECO:0007669"/>
    <property type="project" value="UniProtKB-UniRule"/>
</dbReference>
<evidence type="ECO:0000256" key="13">
    <source>
        <dbReference type="ARBA" id="ARBA00023134"/>
    </source>
</evidence>
<dbReference type="EC" id="2.7.7.62" evidence="14"/>
<keyword evidence="9 14" id="KW-0808">Transferase</keyword>
<dbReference type="PANTHER" id="PTHR34848:SF1">
    <property type="entry name" value="BIFUNCTIONAL ADENOSYLCOBALAMIN BIOSYNTHESIS PROTEIN COBU"/>
    <property type="match status" value="1"/>
</dbReference>
<keyword evidence="8 14" id="KW-0169">Cobalamin biosynthesis</keyword>
<evidence type="ECO:0000256" key="2">
    <source>
        <dbReference type="ARBA" id="ARBA00000711"/>
    </source>
</evidence>
<evidence type="ECO:0000256" key="8">
    <source>
        <dbReference type="ARBA" id="ARBA00022573"/>
    </source>
</evidence>
<dbReference type="Pfam" id="PF02283">
    <property type="entry name" value="CobU"/>
    <property type="match status" value="1"/>
</dbReference>
<protein>
    <recommendedName>
        <fullName evidence="14">Bifunctional adenosylcobalamin biosynthesis protein</fullName>
        <ecNumber evidence="14">2.7.1.156</ecNumber>
        <ecNumber evidence="14">2.7.7.62</ecNumber>
    </recommendedName>
</protein>
<feature type="binding site" evidence="16">
    <location>
        <begin position="39"/>
        <end position="41"/>
    </location>
    <ligand>
        <name>GTP</name>
        <dbReference type="ChEBI" id="CHEBI:37565"/>
    </ligand>
</feature>
<evidence type="ECO:0000256" key="6">
    <source>
        <dbReference type="ARBA" id="ARBA00005159"/>
    </source>
</evidence>
<evidence type="ECO:0000256" key="12">
    <source>
        <dbReference type="ARBA" id="ARBA00022840"/>
    </source>
</evidence>
<gene>
    <name evidence="17" type="primary">cobP</name>
    <name evidence="17" type="ORF">DENOEST_0584</name>
</gene>
<feature type="binding site" evidence="16">
    <location>
        <position position="67"/>
    </location>
    <ligand>
        <name>GTP</name>
        <dbReference type="ChEBI" id="CHEBI:37565"/>
    </ligand>
</feature>
<dbReference type="NCBIfam" id="NF004469">
    <property type="entry name" value="PRK05800.1"/>
    <property type="match status" value="1"/>
</dbReference>
<evidence type="ECO:0000256" key="7">
    <source>
        <dbReference type="ARBA" id="ARBA00007490"/>
    </source>
</evidence>
<dbReference type="Gene3D" id="3.40.50.300">
    <property type="entry name" value="P-loop containing nucleotide triphosphate hydrolases"/>
    <property type="match status" value="1"/>
</dbReference>
<name>A0A6S6XY09_9PROT</name>
<evidence type="ECO:0000256" key="16">
    <source>
        <dbReference type="PIRSR" id="PIRSR006135-2"/>
    </source>
</evidence>
<sequence>MKMQPGHAELILGGARSGKSALAEQRARQAADMNVIYVATGEARDGEMARRITHHRERRPASWGLVEEPLYLAAALEAHARPDTLLLVDCLTLWLSNLIFGGRAADQVEAGPGMEWVEVDCPLLRGEIEALERLLPVLPGRVILVSNEVGWGIVPLGAVSRLFADEQGRLNQRIAAACRRVTLVAAGLPLELKTGDQP</sequence>
<dbReference type="GO" id="GO:0009236">
    <property type="term" value="P:cobalamin biosynthetic process"/>
    <property type="evidence" value="ECO:0007669"/>
    <property type="project" value="UniProtKB-UniRule"/>
</dbReference>
<dbReference type="Proteomes" id="UP000515733">
    <property type="component" value="Chromosome"/>
</dbReference>
<dbReference type="InterPro" id="IPR027417">
    <property type="entry name" value="P-loop_NTPase"/>
</dbReference>
<dbReference type="InterPro" id="IPR003203">
    <property type="entry name" value="CobU/CobP"/>
</dbReference>
<evidence type="ECO:0000256" key="1">
    <source>
        <dbReference type="ARBA" id="ARBA00000312"/>
    </source>
</evidence>
<feature type="binding site" evidence="16">
    <location>
        <position position="89"/>
    </location>
    <ligand>
        <name>GTP</name>
        <dbReference type="ChEBI" id="CHEBI:37565"/>
    </ligand>
</feature>
<evidence type="ECO:0000256" key="3">
    <source>
        <dbReference type="ARBA" id="ARBA00001522"/>
    </source>
</evidence>
<evidence type="ECO:0000256" key="11">
    <source>
        <dbReference type="ARBA" id="ARBA00022777"/>
    </source>
</evidence>
<evidence type="ECO:0000256" key="14">
    <source>
        <dbReference type="PIRNR" id="PIRNR006135"/>
    </source>
</evidence>
<comment type="pathway">
    <text evidence="5 14">Cofactor biosynthesis; adenosylcobalamin biosynthesis; adenosylcobalamin from cob(II)yrinate a,c-diamide: step 6/7.</text>
</comment>
<keyword evidence="10 14" id="KW-0547">Nucleotide-binding</keyword>
<dbReference type="EMBL" id="LR778301">
    <property type="protein sequence ID" value="CAB1367749.1"/>
    <property type="molecule type" value="Genomic_DNA"/>
</dbReference>
<dbReference type="RefSeq" id="WP_197970497.1">
    <property type="nucleotide sequence ID" value="NZ_LR778301.1"/>
</dbReference>
<dbReference type="KEGG" id="doe:DENOEST_0584"/>
<dbReference type="AlphaFoldDB" id="A0A6S6XY09"/>
<dbReference type="PIRSF" id="PIRSF006135">
    <property type="entry name" value="CobU"/>
    <property type="match status" value="1"/>
</dbReference>
<keyword evidence="12 14" id="KW-0067">ATP-binding</keyword>
<comment type="similarity">
    <text evidence="7 14">Belongs to the CobU/CobP family.</text>
</comment>
<comment type="catalytic activity">
    <reaction evidence="2 14">
        <text>adenosylcob(III)inamide phosphate + GTP + H(+) = adenosylcob(III)inamide-GDP + diphosphate</text>
        <dbReference type="Rhea" id="RHEA:22712"/>
        <dbReference type="ChEBI" id="CHEBI:15378"/>
        <dbReference type="ChEBI" id="CHEBI:33019"/>
        <dbReference type="ChEBI" id="CHEBI:37565"/>
        <dbReference type="ChEBI" id="CHEBI:58502"/>
        <dbReference type="ChEBI" id="CHEBI:60487"/>
        <dbReference type="EC" id="2.7.7.62"/>
    </reaction>
</comment>
<evidence type="ECO:0000256" key="9">
    <source>
        <dbReference type="ARBA" id="ARBA00022679"/>
    </source>
</evidence>
<proteinExistence type="inferred from homology"/>
<keyword evidence="13 14" id="KW-0342">GTP-binding</keyword>
<dbReference type="GO" id="GO:0005524">
    <property type="term" value="F:ATP binding"/>
    <property type="evidence" value="ECO:0007669"/>
    <property type="project" value="UniProtKB-UniRule"/>
</dbReference>